<dbReference type="AlphaFoldDB" id="A0A645BRQ3"/>
<name>A0A645BRQ3_9ZZZZ</name>
<protein>
    <submittedName>
        <fullName evidence="1">Uncharacterized protein</fullName>
    </submittedName>
</protein>
<comment type="caution">
    <text evidence="1">The sequence shown here is derived from an EMBL/GenBank/DDBJ whole genome shotgun (WGS) entry which is preliminary data.</text>
</comment>
<dbReference type="EMBL" id="VSSQ01021880">
    <property type="protein sequence ID" value="MPM67768.1"/>
    <property type="molecule type" value="Genomic_DNA"/>
</dbReference>
<evidence type="ECO:0000313" key="1">
    <source>
        <dbReference type="EMBL" id="MPM67768.1"/>
    </source>
</evidence>
<sequence>MGCDGIGINKDFLQSKVGELSLVDILLVIEGNLDLVDHLMVSLLLYQRTGEV</sequence>
<proteinExistence type="predicted"/>
<accession>A0A645BRQ3</accession>
<gene>
    <name evidence="1" type="ORF">SDC9_114692</name>
</gene>
<organism evidence="1">
    <name type="scientific">bioreactor metagenome</name>
    <dbReference type="NCBI Taxonomy" id="1076179"/>
    <lineage>
        <taxon>unclassified sequences</taxon>
        <taxon>metagenomes</taxon>
        <taxon>ecological metagenomes</taxon>
    </lineage>
</organism>
<reference evidence="1" key="1">
    <citation type="submission" date="2019-08" db="EMBL/GenBank/DDBJ databases">
        <authorList>
            <person name="Kucharzyk K."/>
            <person name="Murdoch R.W."/>
            <person name="Higgins S."/>
            <person name="Loffler F."/>
        </authorList>
    </citation>
    <scope>NUCLEOTIDE SEQUENCE</scope>
</reference>